<dbReference type="CDD" id="cd01184">
    <property type="entry name" value="INT_C_like_1"/>
    <property type="match status" value="1"/>
</dbReference>
<evidence type="ECO:0000313" key="3">
    <source>
        <dbReference type="EMBL" id="OCM00296.1"/>
    </source>
</evidence>
<comment type="caution">
    <text evidence="3">The sequence shown here is derived from an EMBL/GenBank/DDBJ whole genome shotgun (WGS) entry which is preliminary data.</text>
</comment>
<dbReference type="GO" id="GO:0015074">
    <property type="term" value="P:DNA integration"/>
    <property type="evidence" value="ECO:0007669"/>
    <property type="project" value="InterPro"/>
</dbReference>
<reference evidence="4" key="1">
    <citation type="submission" date="2015-05" db="EMBL/GenBank/DDBJ databases">
        <authorList>
            <person name="Rovetto F."/>
            <person name="Cocolin L."/>
            <person name="Illeghems K."/>
            <person name="Van Nieuwerburgh F."/>
            <person name="Houf K."/>
        </authorList>
    </citation>
    <scope>NUCLEOTIDE SEQUENCE [LARGE SCALE GENOMIC DNA]</scope>
    <source>
        <strain evidence="4">DU22</strain>
    </source>
</reference>
<proteinExistence type="predicted"/>
<dbReference type="Gene3D" id="1.10.443.10">
    <property type="entry name" value="Intergrase catalytic core"/>
    <property type="match status" value="1"/>
</dbReference>
<dbReference type="RefSeq" id="WP_066185283.1">
    <property type="nucleotide sequence ID" value="NZ_LCUJ01000001.1"/>
</dbReference>
<dbReference type="EMBL" id="LCUJ01000001">
    <property type="protein sequence ID" value="OCM00296.1"/>
    <property type="molecule type" value="Genomic_DNA"/>
</dbReference>
<feature type="domain" description="Tyr recombinase" evidence="2">
    <location>
        <begin position="377"/>
        <end position="570"/>
    </location>
</feature>
<dbReference type="OrthoDB" id="9784724at2"/>
<evidence type="ECO:0000259" key="2">
    <source>
        <dbReference type="PROSITE" id="PS51898"/>
    </source>
</evidence>
<evidence type="ECO:0000256" key="1">
    <source>
        <dbReference type="ARBA" id="ARBA00023172"/>
    </source>
</evidence>
<dbReference type="SUPFAM" id="SSF56349">
    <property type="entry name" value="DNA breaking-rejoining enzymes"/>
    <property type="match status" value="1"/>
</dbReference>
<accession>A0A1C0B9M0</accession>
<keyword evidence="1" id="KW-0233">DNA recombination</keyword>
<dbReference type="Proteomes" id="UP000093281">
    <property type="component" value="Unassembled WGS sequence"/>
</dbReference>
<evidence type="ECO:0000313" key="4">
    <source>
        <dbReference type="Proteomes" id="UP000093281"/>
    </source>
</evidence>
<dbReference type="InterPro" id="IPR002104">
    <property type="entry name" value="Integrase_catalytic"/>
</dbReference>
<dbReference type="GO" id="GO:0003677">
    <property type="term" value="F:DNA binding"/>
    <property type="evidence" value="ECO:0007669"/>
    <property type="project" value="InterPro"/>
</dbReference>
<protein>
    <submittedName>
        <fullName evidence="3">Phage integrase family protein</fullName>
    </submittedName>
</protein>
<dbReference type="InterPro" id="IPR011010">
    <property type="entry name" value="DNA_brk_join_enz"/>
</dbReference>
<sequence>MSYIIKHREQYYYKRKIPQTRKNFTITLKTDSYKEAKFIASIINPKVEGMVIKMNWEENVKYIKELIGKYVEKAKQDYSEQRIAREQRWEYITEDNILRSGSHPKAIDKAIKNMVDVVHSSNQDLKIEKYNEIIKKSKMEDEFRKAETRFKNDTNLQNFLIDDTLKAEIELLHLDKQDNETRIKKTNEKEKMIELLSQAYLKQIEMEEKRQQEITTIYKENPLMAKYKTYTAKELVEMFKTQKQREGIKELHRYVKPLDIFLQLTGDKEYLIDITAEEMLNFVYDFQDMPNENAKGVKPKIRGKEGQYKEWIRITREENLTRVNSTTTKNKLIGINAFLEYCVNLEYLDKNRLNHSQVKFARQNRRKDFKNEQLEALFTSRWYKEELEENLENNPSKVWMPLILLHCGARTNEIAQVKLKQIVKRDNVLVFDIKEEDSDQKLKNYASKRKIPIPQIILDYGFEEFLKQQKAKGVDRLFDDLYFTAKKGYGQSFGKVFNKYKREWLSIETLQKILNREILLDLHSFRHSLASAMRKGRVSEEHISVILGHELNQTQQYGKQSYEFLKEELDKASYDLDSLEDLKARIQNFYKKD</sequence>
<name>A0A1C0B9M0_9BACT</name>
<dbReference type="AlphaFoldDB" id="A0A1C0B9M0"/>
<gene>
    <name evidence="3" type="ORF">AAX29_00295</name>
</gene>
<dbReference type="GO" id="GO:0006310">
    <property type="term" value="P:DNA recombination"/>
    <property type="evidence" value="ECO:0007669"/>
    <property type="project" value="UniProtKB-KW"/>
</dbReference>
<dbReference type="PROSITE" id="PS51898">
    <property type="entry name" value="TYR_RECOMBINASE"/>
    <property type="match status" value="1"/>
</dbReference>
<dbReference type="InterPro" id="IPR013762">
    <property type="entry name" value="Integrase-like_cat_sf"/>
</dbReference>
<dbReference type="Pfam" id="PF00589">
    <property type="entry name" value="Phage_integrase"/>
    <property type="match status" value="1"/>
</dbReference>
<organism evidence="3 4">
    <name type="scientific">Aliarcobacter thereius</name>
    <dbReference type="NCBI Taxonomy" id="544718"/>
    <lineage>
        <taxon>Bacteria</taxon>
        <taxon>Pseudomonadati</taxon>
        <taxon>Campylobacterota</taxon>
        <taxon>Epsilonproteobacteria</taxon>
        <taxon>Campylobacterales</taxon>
        <taxon>Arcobacteraceae</taxon>
        <taxon>Aliarcobacter</taxon>
    </lineage>
</organism>